<evidence type="ECO:0000256" key="3">
    <source>
        <dbReference type="ARBA" id="ARBA00034117"/>
    </source>
</evidence>
<evidence type="ECO:0000256" key="1">
    <source>
        <dbReference type="ARBA" id="ARBA00004613"/>
    </source>
</evidence>
<protein>
    <submittedName>
        <fullName evidence="6">DNA/RNA non-specific endonuclease</fullName>
    </submittedName>
</protein>
<keyword evidence="2" id="KW-0964">Secreted</keyword>
<name>A0AAX6BKD1_PRIMG</name>
<evidence type="ECO:0000256" key="4">
    <source>
        <dbReference type="SAM" id="MobiDB-lite"/>
    </source>
</evidence>
<reference evidence="6" key="1">
    <citation type="journal article" date="2024" name="Appl Microbiol">
        <title>Effect of kuratsuki Bacillus and Priestia on Taste of Sake.</title>
        <authorList>
            <person name="Kobayashi K."/>
            <person name="Nishida H."/>
        </authorList>
    </citation>
    <scope>NUCLEOTIDE SEQUENCE</scope>
    <source>
        <strain evidence="6">B-12</strain>
    </source>
</reference>
<dbReference type="PANTHER" id="PTHR34976">
    <property type="entry name" value="RIBONUCLEASE YQCG-RELATED"/>
    <property type="match status" value="1"/>
</dbReference>
<dbReference type="Proteomes" id="UP001165240">
    <property type="component" value="Unassembled WGS sequence"/>
</dbReference>
<feature type="domain" description="LXG" evidence="5">
    <location>
        <begin position="1"/>
        <end position="236"/>
    </location>
</feature>
<comment type="subcellular location">
    <subcellularLocation>
        <location evidence="1">Secreted</location>
    </subcellularLocation>
</comment>
<dbReference type="InterPro" id="IPR027797">
    <property type="entry name" value="PT-TG_dom"/>
</dbReference>
<comment type="similarity">
    <text evidence="3">In the N-terminal section; belongs to the LXG family.</text>
</comment>
<gene>
    <name evidence="6" type="ORF">ShirakiTB12_26790</name>
</gene>
<dbReference type="Pfam" id="PF04740">
    <property type="entry name" value="LXG"/>
    <property type="match status" value="1"/>
</dbReference>
<dbReference type="GeneID" id="70924250"/>
<evidence type="ECO:0000256" key="2">
    <source>
        <dbReference type="ARBA" id="ARBA00022525"/>
    </source>
</evidence>
<dbReference type="RefSeq" id="WP_224980216.1">
    <property type="nucleotide sequence ID" value="NZ_BSYK01000001.1"/>
</dbReference>
<dbReference type="PANTHER" id="PTHR34976:SF2">
    <property type="entry name" value="TYPE VII SECRETION SYSTEM PROTEIN ESSD"/>
    <property type="match status" value="1"/>
</dbReference>
<sequence length="734" mass="80314">MGKVYDAKALFDVAKDREKAYDELLSQLGELKKALQGVADLDGSLEGKGADNIKSFYKQHADTAGQWENLIKMQQSYFSTLHVKAEKAKLSGSTIVTESFLETELKNANSNAKEMVAQQHDDLQSILNGIDDIVSISAFSTSEFNDKIEEAEKKRTDTIEAVNQLDAEWSKEYSEMDDFYAVVDTLVSGLELATSQGGSVYQLAFDEKAYHDSELYKVQTKLNDYATSYVDYNKQQEEVYELEKKQEEEANKPWYEKTWDAVSTFTGEVSGYYDYKRAAEGVDPVTGEKLSTSQRVAAGAMAAAGFIPVVGWVGRAAKGGKAIYKTAKGLSAADHALDAYKSAKSFKVLEQTEKGLYGLVAANGLGEYMTGRDMFGNKISEEQRKASLLQALGIAGAGALSTKVAGKMGQSLATKGTEKLNNMRNTLRTSAVANVTKQAYQSVKNAPASWTQSLHKTYNNILDSSMPRLGPELAPAGPALAQQTVRETLQNVKQQTMQMIGKVTYDPVHNRYRRADGRFMSKRDVEKLGDSVKVETVKKVDEPVKVEHVSERSIQKDTEGTGNGNIHFGKTDLDALRKKWNVPETDTIAVGKTDVKELEGLIFEGGSPKVRKEAGLPDLDVSNPNRPIKSSGKIPSATRHAEEGVANQFVEAVEKAGIQPQDVVGIFKLHQSNPSGVCPTCLSGLGNPKKDPGIIKQLSLKYPNLIVEVTSQAVEGTKVTGRLNFRVKNGVYID</sequence>
<proteinExistence type="inferred from homology"/>
<keyword evidence="6" id="KW-0540">Nuclease</keyword>
<feature type="region of interest" description="Disordered" evidence="4">
    <location>
        <begin position="613"/>
        <end position="640"/>
    </location>
</feature>
<evidence type="ECO:0000313" key="6">
    <source>
        <dbReference type="EMBL" id="GMG74211.1"/>
    </source>
</evidence>
<accession>A0AAX6BKD1</accession>
<evidence type="ECO:0000313" key="7">
    <source>
        <dbReference type="Proteomes" id="UP001165240"/>
    </source>
</evidence>
<dbReference type="InterPro" id="IPR006829">
    <property type="entry name" value="LXG_dom"/>
</dbReference>
<keyword evidence="6" id="KW-0255">Endonuclease</keyword>
<comment type="caution">
    <text evidence="6">The sequence shown here is derived from an EMBL/GenBank/DDBJ whole genome shotgun (WGS) entry which is preliminary data.</text>
</comment>
<keyword evidence="6" id="KW-0378">Hydrolase</keyword>
<dbReference type="PROSITE" id="PS51756">
    <property type="entry name" value="LXG"/>
    <property type="match status" value="1"/>
</dbReference>
<dbReference type="GO" id="GO:0004519">
    <property type="term" value="F:endonuclease activity"/>
    <property type="evidence" value="ECO:0007669"/>
    <property type="project" value="UniProtKB-KW"/>
</dbReference>
<dbReference type="EMBL" id="BSYK01000001">
    <property type="protein sequence ID" value="GMG74211.1"/>
    <property type="molecule type" value="Genomic_DNA"/>
</dbReference>
<dbReference type="GO" id="GO:0005576">
    <property type="term" value="C:extracellular region"/>
    <property type="evidence" value="ECO:0007669"/>
    <property type="project" value="UniProtKB-SubCell"/>
</dbReference>
<dbReference type="InterPro" id="IPR051768">
    <property type="entry name" value="Bact_secretion_toxin"/>
</dbReference>
<organism evidence="6 7">
    <name type="scientific">Priestia megaterium</name>
    <name type="common">Bacillus megaterium</name>
    <dbReference type="NCBI Taxonomy" id="1404"/>
    <lineage>
        <taxon>Bacteria</taxon>
        <taxon>Bacillati</taxon>
        <taxon>Bacillota</taxon>
        <taxon>Bacilli</taxon>
        <taxon>Bacillales</taxon>
        <taxon>Bacillaceae</taxon>
        <taxon>Priestia</taxon>
    </lineage>
</organism>
<evidence type="ECO:0000259" key="5">
    <source>
        <dbReference type="PROSITE" id="PS51756"/>
    </source>
</evidence>
<dbReference type="AlphaFoldDB" id="A0AAX6BKD1"/>
<dbReference type="Pfam" id="PF14449">
    <property type="entry name" value="PT-TG"/>
    <property type="match status" value="1"/>
</dbReference>